<gene>
    <name evidence="4" type="ORF">BB560_005814</name>
</gene>
<dbReference type="GO" id="GO:0016747">
    <property type="term" value="F:acyltransferase activity, transferring groups other than amino-acyl groups"/>
    <property type="evidence" value="ECO:0007669"/>
    <property type="project" value="InterPro"/>
</dbReference>
<proteinExistence type="predicted"/>
<evidence type="ECO:0000259" key="3">
    <source>
        <dbReference type="PROSITE" id="PS51186"/>
    </source>
</evidence>
<evidence type="ECO:0000256" key="2">
    <source>
        <dbReference type="ARBA" id="ARBA00023315"/>
    </source>
</evidence>
<dbReference type="AlphaFoldDB" id="A0A2T9YVF9"/>
<dbReference type="GO" id="GO:0007064">
    <property type="term" value="P:mitotic sister chromatid cohesion"/>
    <property type="evidence" value="ECO:0007669"/>
    <property type="project" value="TreeGrafter"/>
</dbReference>
<dbReference type="EMBL" id="MBFS01002505">
    <property type="protein sequence ID" value="PVU96330.1"/>
    <property type="molecule type" value="Genomic_DNA"/>
</dbReference>
<sequence length="194" mass="22692">MTSVVHQQLRKDELKSINMQSVSEDNLNLLEDINSKLFPIKYSPKFYKQVLLGEIFGRLCLFNEECIGSILGRFQPLNFTNDYKGNFNTAGAKEMNEFAEENFPENRNPQELYVMTCGVHNKYRRLGIAKKLLDCIIKDAKEARDIKQVTLHVQTKNMAALNFYFNYGFRSAKKITNYYRNFDDCDAYIMTYKL</sequence>
<comment type="caution">
    <text evidence="4">The sequence shown here is derived from an EMBL/GenBank/DDBJ whole genome shotgun (WGS) entry which is preliminary data.</text>
</comment>
<dbReference type="Gene3D" id="3.40.630.30">
    <property type="match status" value="1"/>
</dbReference>
<dbReference type="PANTHER" id="PTHR42919">
    <property type="entry name" value="N-ALPHA-ACETYLTRANSFERASE"/>
    <property type="match status" value="1"/>
</dbReference>
<dbReference type="OrthoDB" id="47374at2759"/>
<dbReference type="PANTHER" id="PTHR42919:SF8">
    <property type="entry name" value="N-ALPHA-ACETYLTRANSFERASE 50"/>
    <property type="match status" value="1"/>
</dbReference>
<evidence type="ECO:0000256" key="1">
    <source>
        <dbReference type="ARBA" id="ARBA00022679"/>
    </source>
</evidence>
<name>A0A2T9YVF9_9FUNG</name>
<feature type="domain" description="N-acetyltransferase" evidence="3">
    <location>
        <begin position="17"/>
        <end position="194"/>
    </location>
</feature>
<reference evidence="4 5" key="1">
    <citation type="journal article" date="2018" name="MBio">
        <title>Comparative Genomics Reveals the Core Gene Toolbox for the Fungus-Insect Symbiosis.</title>
        <authorList>
            <person name="Wang Y."/>
            <person name="Stata M."/>
            <person name="Wang W."/>
            <person name="Stajich J.E."/>
            <person name="White M.M."/>
            <person name="Moncalvo J.M."/>
        </authorList>
    </citation>
    <scope>NUCLEOTIDE SEQUENCE [LARGE SCALE GENOMIC DNA]</scope>
    <source>
        <strain evidence="4 5">SC-DP-2</strain>
    </source>
</reference>
<dbReference type="SUPFAM" id="SSF55729">
    <property type="entry name" value="Acyl-CoA N-acyltransferases (Nat)"/>
    <property type="match status" value="1"/>
</dbReference>
<dbReference type="InterPro" id="IPR051556">
    <property type="entry name" value="N-term/lysine_N-AcTrnsfr"/>
</dbReference>
<accession>A0A2T9YVF9</accession>
<keyword evidence="1" id="KW-0808">Transferase</keyword>
<dbReference type="GO" id="GO:0031415">
    <property type="term" value="C:NatA complex"/>
    <property type="evidence" value="ECO:0007669"/>
    <property type="project" value="TreeGrafter"/>
</dbReference>
<dbReference type="InterPro" id="IPR016181">
    <property type="entry name" value="Acyl_CoA_acyltransferase"/>
</dbReference>
<dbReference type="Pfam" id="PF00583">
    <property type="entry name" value="Acetyltransf_1"/>
    <property type="match status" value="1"/>
</dbReference>
<evidence type="ECO:0000313" key="4">
    <source>
        <dbReference type="EMBL" id="PVU96330.1"/>
    </source>
</evidence>
<keyword evidence="5" id="KW-1185">Reference proteome</keyword>
<dbReference type="STRING" id="133381.A0A2T9YVF9"/>
<dbReference type="InterPro" id="IPR000182">
    <property type="entry name" value="GNAT_dom"/>
</dbReference>
<protein>
    <recommendedName>
        <fullName evidence="3">N-acetyltransferase domain-containing protein</fullName>
    </recommendedName>
</protein>
<evidence type="ECO:0000313" key="5">
    <source>
        <dbReference type="Proteomes" id="UP000245609"/>
    </source>
</evidence>
<dbReference type="Proteomes" id="UP000245609">
    <property type="component" value="Unassembled WGS sequence"/>
</dbReference>
<dbReference type="CDD" id="cd04301">
    <property type="entry name" value="NAT_SF"/>
    <property type="match status" value="1"/>
</dbReference>
<organism evidence="4 5">
    <name type="scientific">Smittium megazygosporum</name>
    <dbReference type="NCBI Taxonomy" id="133381"/>
    <lineage>
        <taxon>Eukaryota</taxon>
        <taxon>Fungi</taxon>
        <taxon>Fungi incertae sedis</taxon>
        <taxon>Zoopagomycota</taxon>
        <taxon>Kickxellomycotina</taxon>
        <taxon>Harpellomycetes</taxon>
        <taxon>Harpellales</taxon>
        <taxon>Legeriomycetaceae</taxon>
        <taxon>Smittium</taxon>
    </lineage>
</organism>
<keyword evidence="2" id="KW-0012">Acyltransferase</keyword>
<dbReference type="PROSITE" id="PS51186">
    <property type="entry name" value="GNAT"/>
    <property type="match status" value="1"/>
</dbReference>